<dbReference type="OrthoDB" id="3433125at2759"/>
<dbReference type="PANTHER" id="PTHR38887:SF1">
    <property type="entry name" value="RAS MODIFICATION PROTEIN ERF4"/>
    <property type="match status" value="1"/>
</dbReference>
<comment type="caution">
    <text evidence="1">The sequence shown here is derived from an EMBL/GenBank/DDBJ whole genome shotgun (WGS) entry which is preliminary data.</text>
</comment>
<name>A0A9P1GX49_9PEZI</name>
<dbReference type="Proteomes" id="UP000838763">
    <property type="component" value="Unassembled WGS sequence"/>
</dbReference>
<evidence type="ECO:0000313" key="1">
    <source>
        <dbReference type="EMBL" id="CAI4212364.1"/>
    </source>
</evidence>
<gene>
    <name evidence="1" type="ORF">PPNO1_LOCUS2131</name>
</gene>
<evidence type="ECO:0000313" key="2">
    <source>
        <dbReference type="Proteomes" id="UP000838763"/>
    </source>
</evidence>
<keyword evidence="2" id="KW-1185">Reference proteome</keyword>
<protein>
    <submittedName>
        <fullName evidence="1">Uncharacterized protein</fullName>
    </submittedName>
</protein>
<accession>A0A9P1GX49</accession>
<organism evidence="1 2">
    <name type="scientific">Parascedosporium putredinis</name>
    <dbReference type="NCBI Taxonomy" id="1442378"/>
    <lineage>
        <taxon>Eukaryota</taxon>
        <taxon>Fungi</taxon>
        <taxon>Dikarya</taxon>
        <taxon>Ascomycota</taxon>
        <taxon>Pezizomycotina</taxon>
        <taxon>Sordariomycetes</taxon>
        <taxon>Hypocreomycetidae</taxon>
        <taxon>Microascales</taxon>
        <taxon>Microascaceae</taxon>
        <taxon>Parascedosporium</taxon>
    </lineage>
</organism>
<proteinExistence type="predicted"/>
<dbReference type="InterPro" id="IPR053221">
    <property type="entry name" value="Burnettramic_acid_biosynth"/>
</dbReference>
<dbReference type="PANTHER" id="PTHR38887">
    <property type="entry name" value="CHROMOSOME 21, WHOLE GENOME SHOTGUN SEQUENCE"/>
    <property type="match status" value="1"/>
</dbReference>
<sequence>MHKSPGTIKRRDSDDPIDWLVQAAATGVGFVSEVYRYRQDKKAATRDAEATTATEDREAPAPDFVDTFNTSLVPNPYIFAINLAGFAGLAYPEPIMMLLDATLGLAVDAAMEAQSRFRSNTFLDRANAGFFRPRGLICLVVTYRPDAVGEGLITGVDFDGTP</sequence>
<dbReference type="EMBL" id="CALLCH030000004">
    <property type="protein sequence ID" value="CAI4212364.1"/>
    <property type="molecule type" value="Genomic_DNA"/>
</dbReference>
<reference evidence="1" key="1">
    <citation type="submission" date="2022-11" db="EMBL/GenBank/DDBJ databases">
        <authorList>
            <person name="Scott C."/>
            <person name="Bruce N."/>
        </authorList>
    </citation>
    <scope>NUCLEOTIDE SEQUENCE</scope>
</reference>
<dbReference type="AlphaFoldDB" id="A0A9P1GX49"/>